<keyword evidence="1" id="KW-0677">Repeat</keyword>
<dbReference type="InterPro" id="IPR007110">
    <property type="entry name" value="Ig-like_dom"/>
</dbReference>
<dbReference type="PANTHER" id="PTHR12231:SF253">
    <property type="entry name" value="DPR-INTERACTING PROTEIN ETA, ISOFORM B-RELATED"/>
    <property type="match status" value="1"/>
</dbReference>
<proteinExistence type="predicted"/>
<dbReference type="InterPro" id="IPR036179">
    <property type="entry name" value="Ig-like_dom_sf"/>
</dbReference>
<evidence type="ECO:0000256" key="3">
    <source>
        <dbReference type="ARBA" id="ARBA00023319"/>
    </source>
</evidence>
<keyword evidence="2" id="KW-1015">Disulfide bond</keyword>
<evidence type="ECO:0000313" key="6">
    <source>
        <dbReference type="Proteomes" id="UP001159428"/>
    </source>
</evidence>
<dbReference type="AlphaFoldDB" id="A0AAU9XCQ0"/>
<dbReference type="PANTHER" id="PTHR12231">
    <property type="entry name" value="CTX-RELATED TYPE I TRANSMEMBRANE PROTEIN"/>
    <property type="match status" value="1"/>
</dbReference>
<dbReference type="SUPFAM" id="SSF48726">
    <property type="entry name" value="Immunoglobulin"/>
    <property type="match status" value="1"/>
</dbReference>
<accession>A0AAU9XCQ0</accession>
<dbReference type="Proteomes" id="UP001159428">
    <property type="component" value="Unassembled WGS sequence"/>
</dbReference>
<dbReference type="PROSITE" id="PS50835">
    <property type="entry name" value="IG_LIKE"/>
    <property type="match status" value="1"/>
</dbReference>
<dbReference type="InterPro" id="IPR013783">
    <property type="entry name" value="Ig-like_fold"/>
</dbReference>
<dbReference type="EMBL" id="CALNXJ010000038">
    <property type="protein sequence ID" value="CAH3143482.1"/>
    <property type="molecule type" value="Genomic_DNA"/>
</dbReference>
<evidence type="ECO:0000256" key="1">
    <source>
        <dbReference type="ARBA" id="ARBA00022737"/>
    </source>
</evidence>
<evidence type="ECO:0000259" key="4">
    <source>
        <dbReference type="PROSITE" id="PS50835"/>
    </source>
</evidence>
<keyword evidence="3" id="KW-0393">Immunoglobulin domain</keyword>
<dbReference type="Gene3D" id="2.60.40.10">
    <property type="entry name" value="Immunoglobulins"/>
    <property type="match status" value="1"/>
</dbReference>
<keyword evidence="6" id="KW-1185">Reference proteome</keyword>
<dbReference type="InterPro" id="IPR003599">
    <property type="entry name" value="Ig_sub"/>
</dbReference>
<dbReference type="Pfam" id="PF13927">
    <property type="entry name" value="Ig_3"/>
    <property type="match status" value="1"/>
</dbReference>
<evidence type="ECO:0000256" key="2">
    <source>
        <dbReference type="ARBA" id="ARBA00023157"/>
    </source>
</evidence>
<name>A0AAU9XCQ0_9CNID</name>
<gene>
    <name evidence="5" type="ORF">PMEA_00020878</name>
</gene>
<reference evidence="5 6" key="1">
    <citation type="submission" date="2022-05" db="EMBL/GenBank/DDBJ databases">
        <authorList>
            <consortium name="Genoscope - CEA"/>
            <person name="William W."/>
        </authorList>
    </citation>
    <scope>NUCLEOTIDE SEQUENCE [LARGE SCALE GENOMIC DNA]</scope>
</reference>
<sequence length="130" mass="14479">MLRILSRLHVKEPPKFTNRPPTVVGAIPGTNVTLYCEASGSPRPNVEWFQAQKSSVSFPVFQEDGCLQIKMVKEDVDFICRAKNSFGLAETTTTVIAEVLGGIIYYFCCEALKICSWKVVSLVLIARYVC</sequence>
<protein>
    <recommendedName>
        <fullName evidence="4">Ig-like domain-containing protein</fullName>
    </recommendedName>
</protein>
<dbReference type="SMART" id="SM00409">
    <property type="entry name" value="IG"/>
    <property type="match status" value="1"/>
</dbReference>
<dbReference type="InterPro" id="IPR051170">
    <property type="entry name" value="Neural/epithelial_adhesion"/>
</dbReference>
<evidence type="ECO:0000313" key="5">
    <source>
        <dbReference type="EMBL" id="CAH3143482.1"/>
    </source>
</evidence>
<organism evidence="5 6">
    <name type="scientific">Pocillopora meandrina</name>
    <dbReference type="NCBI Taxonomy" id="46732"/>
    <lineage>
        <taxon>Eukaryota</taxon>
        <taxon>Metazoa</taxon>
        <taxon>Cnidaria</taxon>
        <taxon>Anthozoa</taxon>
        <taxon>Hexacorallia</taxon>
        <taxon>Scleractinia</taxon>
        <taxon>Astrocoeniina</taxon>
        <taxon>Pocilloporidae</taxon>
        <taxon>Pocillopora</taxon>
    </lineage>
</organism>
<feature type="domain" description="Ig-like" evidence="4">
    <location>
        <begin position="14"/>
        <end position="96"/>
    </location>
</feature>
<comment type="caution">
    <text evidence="5">The sequence shown here is derived from an EMBL/GenBank/DDBJ whole genome shotgun (WGS) entry which is preliminary data.</text>
</comment>